<dbReference type="PANTHER" id="PTHR45799">
    <property type="entry name" value="RETICULON-LIKE PROTEIN"/>
    <property type="match status" value="1"/>
</dbReference>
<feature type="region of interest" description="Disordered" evidence="7">
    <location>
        <begin position="291"/>
        <end position="414"/>
    </location>
</feature>
<feature type="compositionally biased region" description="Basic and acidic residues" evidence="7">
    <location>
        <begin position="34"/>
        <end position="46"/>
    </location>
</feature>
<feature type="region of interest" description="Disordered" evidence="7">
    <location>
        <begin position="454"/>
        <end position="573"/>
    </location>
</feature>
<feature type="compositionally biased region" description="Polar residues" evidence="7">
    <location>
        <begin position="471"/>
        <end position="483"/>
    </location>
</feature>
<sequence length="798" mass="86669">MSVKPSDEPGSEGGWYGDDLENMELFGKKSSSARFEDSKREDEQKQHSHHPPHPVTMGTASTDKSDTDLLKTSTTDIGDPYTSLLSGYSSQMDTSYFSGDVSGGAQKQHAGIEDLISGLDCQSAMFYSDSGIEMTPSAETGYSSHKLRDSDKTPDSTYNYMDIRSREDSHSQQQPMEDWGISGASDSAPLSGLRGGHYLEKSPSPVEVETLGPSAAALDSQTFPYVEEPSDDELSDYQPDCSPGAEGSVSPVKITLTETTPLSVSPVAVQRASPIAVSEKESILSLGLQGVPTVTLSEPEDESPGSSTPPLTEESDSPSDPMVQGIEVKTQEKAPEMSSTFFQTAPKSQSPSVELKSTPTLPLYAKVTDASSGDSGDSEIELVSEEPSPQAPSSAYMTFSKSPSTPPPALATTQAPVSVSVPAFNPLPGLASAPVSAAMQYSILREEREAELDSELALESCEEESPKRFPQDSSTKVSKVNSQPAEPPSPSAPVITAPTVKPAPPPAAPVSDDAPKEKLESEREDEKTKPSSKPSSPPSVDLPELKVEHPPEERQAERKHSSAERHPTTPAIFQGISREKESFHVLLYVGEDIVQVTFWTISSLPPEYCSTMELLYWRDVKQTGLVFSSVLLLLFSLTQFSVVSVVAYLALAALSATISFRVYKSVLQAVQKTDEGHPFKSYLEVEMSLSHDQMQRYAENTQHYINNTLKELRRLFLVQDLVDSLKFAVVMWLLTYVGALFNGLTLLIMAVVSMFSMPVVYEKYQAQIDQYLGLVRTQVNTVVGKIQEKIPGAKRKAE</sequence>
<dbReference type="GO" id="GO:0014069">
    <property type="term" value="C:postsynaptic density"/>
    <property type="evidence" value="ECO:0007669"/>
    <property type="project" value="TreeGrafter"/>
</dbReference>
<proteinExistence type="predicted"/>
<comment type="caution">
    <text evidence="9">The sequence shown here is derived from an EMBL/GenBank/DDBJ whole genome shotgun (WGS) entry which is preliminary data.</text>
</comment>
<dbReference type="Gene3D" id="1.20.5.2480">
    <property type="match status" value="1"/>
</dbReference>
<dbReference type="EMBL" id="JAUCMX010000019">
    <property type="protein sequence ID" value="KAK3516644.1"/>
    <property type="molecule type" value="Genomic_DNA"/>
</dbReference>
<evidence type="ECO:0000256" key="3">
    <source>
        <dbReference type="ARBA" id="ARBA00022824"/>
    </source>
</evidence>
<dbReference type="GO" id="GO:0071787">
    <property type="term" value="P:endoplasmic reticulum tubular network formation"/>
    <property type="evidence" value="ECO:0007669"/>
    <property type="project" value="TreeGrafter"/>
</dbReference>
<dbReference type="PROSITE" id="PS50845">
    <property type="entry name" value="RETICULON"/>
    <property type="match status" value="1"/>
</dbReference>
<evidence type="ECO:0000256" key="4">
    <source>
        <dbReference type="ARBA" id="ARBA00022989"/>
    </source>
</evidence>
<name>A0AAE0URU9_9TELE</name>
<feature type="transmembrane region" description="Helical" evidence="6">
    <location>
        <begin position="740"/>
        <end position="761"/>
    </location>
</feature>
<keyword evidence="5 6" id="KW-0472">Membrane</keyword>
<feature type="compositionally biased region" description="Acidic residues" evidence="7">
    <location>
        <begin position="454"/>
        <end position="463"/>
    </location>
</feature>
<feature type="compositionally biased region" description="Low complexity" evidence="7">
    <location>
        <begin position="385"/>
        <end position="403"/>
    </location>
</feature>
<feature type="compositionally biased region" description="Basic and acidic residues" evidence="7">
    <location>
        <begin position="513"/>
        <end position="529"/>
    </location>
</feature>
<comment type="subcellular location">
    <subcellularLocation>
        <location evidence="1 6">Endoplasmic reticulum membrane</location>
        <topology evidence="1 6">Multi-pass membrane protein</topology>
    </subcellularLocation>
</comment>
<dbReference type="Proteomes" id="UP001274896">
    <property type="component" value="Unassembled WGS sequence"/>
</dbReference>
<dbReference type="InterPro" id="IPR046964">
    <property type="entry name" value="RTN1-4"/>
</dbReference>
<evidence type="ECO:0000313" key="9">
    <source>
        <dbReference type="EMBL" id="KAK3516644.1"/>
    </source>
</evidence>
<keyword evidence="4 6" id="KW-1133">Transmembrane helix</keyword>
<evidence type="ECO:0000256" key="1">
    <source>
        <dbReference type="ARBA" id="ARBA00004477"/>
    </source>
</evidence>
<evidence type="ECO:0000259" key="8">
    <source>
        <dbReference type="PROSITE" id="PS50845"/>
    </source>
</evidence>
<protein>
    <recommendedName>
        <fullName evidence="6">Reticulon</fullName>
    </recommendedName>
</protein>
<dbReference type="AlphaFoldDB" id="A0AAE0URU9"/>
<feature type="region of interest" description="Disordered" evidence="7">
    <location>
        <begin position="1"/>
        <end position="76"/>
    </location>
</feature>
<gene>
    <name evidence="9" type="ORF">QTP70_022018</name>
</gene>
<dbReference type="GO" id="GO:0030182">
    <property type="term" value="P:neuron differentiation"/>
    <property type="evidence" value="ECO:0007669"/>
    <property type="project" value="TreeGrafter"/>
</dbReference>
<dbReference type="InterPro" id="IPR003388">
    <property type="entry name" value="Reticulon"/>
</dbReference>
<dbReference type="PANTHER" id="PTHR45799:SF6">
    <property type="entry name" value="RETICULON"/>
    <property type="match status" value="1"/>
</dbReference>
<accession>A0AAE0URU9</accession>
<evidence type="ECO:0000256" key="6">
    <source>
        <dbReference type="RuleBase" id="RU210713"/>
    </source>
</evidence>
<keyword evidence="2 6" id="KW-0812">Transmembrane</keyword>
<evidence type="ECO:0000313" key="10">
    <source>
        <dbReference type="Proteomes" id="UP001274896"/>
    </source>
</evidence>
<feature type="compositionally biased region" description="Basic and acidic residues" evidence="7">
    <location>
        <begin position="543"/>
        <end position="567"/>
    </location>
</feature>
<feature type="transmembrane region" description="Helical" evidence="6">
    <location>
        <begin position="630"/>
        <end position="654"/>
    </location>
</feature>
<feature type="region of interest" description="Disordered" evidence="7">
    <location>
        <begin position="137"/>
        <end position="187"/>
    </location>
</feature>
<dbReference type="GO" id="GO:0005789">
    <property type="term" value="C:endoplasmic reticulum membrane"/>
    <property type="evidence" value="ECO:0007669"/>
    <property type="project" value="UniProtKB-SubCell"/>
</dbReference>
<organism evidence="9 10">
    <name type="scientific">Hemibagrus guttatus</name>
    <dbReference type="NCBI Taxonomy" id="175788"/>
    <lineage>
        <taxon>Eukaryota</taxon>
        <taxon>Metazoa</taxon>
        <taxon>Chordata</taxon>
        <taxon>Craniata</taxon>
        <taxon>Vertebrata</taxon>
        <taxon>Euteleostomi</taxon>
        <taxon>Actinopterygii</taxon>
        <taxon>Neopterygii</taxon>
        <taxon>Teleostei</taxon>
        <taxon>Ostariophysi</taxon>
        <taxon>Siluriformes</taxon>
        <taxon>Bagridae</taxon>
        <taxon>Hemibagrus</taxon>
    </lineage>
</organism>
<feature type="region of interest" description="Disordered" evidence="7">
    <location>
        <begin position="227"/>
        <end position="249"/>
    </location>
</feature>
<evidence type="ECO:0000256" key="2">
    <source>
        <dbReference type="ARBA" id="ARBA00022692"/>
    </source>
</evidence>
<keyword evidence="10" id="KW-1185">Reference proteome</keyword>
<dbReference type="GO" id="GO:0043005">
    <property type="term" value="C:neuron projection"/>
    <property type="evidence" value="ECO:0007669"/>
    <property type="project" value="TreeGrafter"/>
</dbReference>
<dbReference type="Pfam" id="PF02453">
    <property type="entry name" value="Reticulon"/>
    <property type="match status" value="1"/>
</dbReference>
<reference evidence="9" key="1">
    <citation type="submission" date="2023-06" db="EMBL/GenBank/DDBJ databases">
        <title>Male Hemibagrus guttatus genome.</title>
        <authorList>
            <person name="Bian C."/>
        </authorList>
    </citation>
    <scope>NUCLEOTIDE SEQUENCE</scope>
    <source>
        <strain evidence="9">Male_cb2023</strain>
        <tissue evidence="9">Muscle</tissue>
    </source>
</reference>
<dbReference type="GO" id="GO:0007420">
    <property type="term" value="P:brain development"/>
    <property type="evidence" value="ECO:0007669"/>
    <property type="project" value="TreeGrafter"/>
</dbReference>
<evidence type="ECO:0000256" key="7">
    <source>
        <dbReference type="SAM" id="MobiDB-lite"/>
    </source>
</evidence>
<dbReference type="FunFam" id="1.20.5.2480:FF:000001">
    <property type="entry name" value="Reticulon"/>
    <property type="match status" value="1"/>
</dbReference>
<evidence type="ECO:0000256" key="5">
    <source>
        <dbReference type="ARBA" id="ARBA00023136"/>
    </source>
</evidence>
<keyword evidence="3 6" id="KW-0256">Endoplasmic reticulum</keyword>
<feature type="compositionally biased region" description="Polar residues" evidence="7">
    <location>
        <begin position="337"/>
        <end position="360"/>
    </location>
</feature>
<feature type="domain" description="Reticulon" evidence="8">
    <location>
        <begin position="611"/>
        <end position="798"/>
    </location>
</feature>